<evidence type="ECO:0000313" key="2">
    <source>
        <dbReference type="Proteomes" id="UP000006208"/>
    </source>
</evidence>
<proteinExistence type="predicted"/>
<gene>
    <name evidence="1" type="ORF">BBU118A_S19</name>
</gene>
<geneLocation type="plasmid" evidence="1 2">
    <name>118a_lp32-3</name>
</geneLocation>
<sequence>MFKQPQKLFQKNFNTRHAYLFQKTKHKFKDIQISIIHISNKFKNLLKDSGFRANKLLHLCGNLFILNLKSNGYNSF</sequence>
<accession>A0A7U3YB03</accession>
<organism evidence="1 2">
    <name type="scientific">Borreliella burgdorferi 118a</name>
    <dbReference type="NCBI Taxonomy" id="476210"/>
    <lineage>
        <taxon>Bacteria</taxon>
        <taxon>Pseudomonadati</taxon>
        <taxon>Spirochaetota</taxon>
        <taxon>Spirochaetia</taxon>
        <taxon>Spirochaetales</taxon>
        <taxon>Borreliaceae</taxon>
        <taxon>Borreliella</taxon>
    </lineage>
</organism>
<dbReference type="Proteomes" id="UP000006208">
    <property type="component" value="Plasmid 118a_lp32-3"/>
</dbReference>
<evidence type="ECO:0000313" key="1">
    <source>
        <dbReference type="EMBL" id="ACN92756.1"/>
    </source>
</evidence>
<dbReference type="EMBL" id="CP001530">
    <property type="protein sequence ID" value="ACN92756.1"/>
    <property type="molecule type" value="Genomic_DNA"/>
</dbReference>
<dbReference type="AlphaFoldDB" id="A0A7U3YB03"/>
<protein>
    <submittedName>
        <fullName evidence="1">Uncharacterized protein</fullName>
    </submittedName>
</protein>
<reference evidence="1 2" key="1">
    <citation type="journal article" date="2011" name="J. Bacteriol.">
        <title>Whole-genome sequences of thirteen isolates of Borrelia burgdorferi.</title>
        <authorList>
            <person name="Schutzer S.E."/>
            <person name="Fraser-Liggett C.M."/>
            <person name="Casjens S.R."/>
            <person name="Qiu W.G."/>
            <person name="Dunn J.J."/>
            <person name="Mongodin E.F."/>
            <person name="Luft B.J."/>
        </authorList>
    </citation>
    <scope>NUCLEOTIDE SEQUENCE [LARGE SCALE GENOMIC DNA]</scope>
    <source>
        <strain evidence="1 2">118a</strain>
        <plasmid evidence="1 2">118a_lp32-3</plasmid>
    </source>
</reference>
<keyword evidence="1" id="KW-0614">Plasmid</keyword>
<name>A0A7U3YB03_BORBG</name>